<reference evidence="2" key="1">
    <citation type="journal article" date="2022" name="Mol. Ecol. Resour.">
        <title>The genomes of chicory, endive, great burdock and yacon provide insights into Asteraceae palaeo-polyploidization history and plant inulin production.</title>
        <authorList>
            <person name="Fan W."/>
            <person name="Wang S."/>
            <person name="Wang H."/>
            <person name="Wang A."/>
            <person name="Jiang F."/>
            <person name="Liu H."/>
            <person name="Zhao H."/>
            <person name="Xu D."/>
            <person name="Zhang Y."/>
        </authorList>
    </citation>
    <scope>NUCLEOTIDE SEQUENCE [LARGE SCALE GENOMIC DNA]</scope>
    <source>
        <strain evidence="2">cv. Niubang</strain>
    </source>
</reference>
<organism evidence="1 2">
    <name type="scientific">Arctium lappa</name>
    <name type="common">Greater burdock</name>
    <name type="synonym">Lappa major</name>
    <dbReference type="NCBI Taxonomy" id="4217"/>
    <lineage>
        <taxon>Eukaryota</taxon>
        <taxon>Viridiplantae</taxon>
        <taxon>Streptophyta</taxon>
        <taxon>Embryophyta</taxon>
        <taxon>Tracheophyta</taxon>
        <taxon>Spermatophyta</taxon>
        <taxon>Magnoliopsida</taxon>
        <taxon>eudicotyledons</taxon>
        <taxon>Gunneridae</taxon>
        <taxon>Pentapetalae</taxon>
        <taxon>asterids</taxon>
        <taxon>campanulids</taxon>
        <taxon>Asterales</taxon>
        <taxon>Asteraceae</taxon>
        <taxon>Carduoideae</taxon>
        <taxon>Cardueae</taxon>
        <taxon>Arctiinae</taxon>
        <taxon>Arctium</taxon>
    </lineage>
</organism>
<sequence>MMLIFLAYQIWSLAPSGGRVAQSLFFSFHNLLYSRGSIRKEPKTVFQQAIEPKWKIASIHISSNCKWSFKSTNNLKLSLLFIRES</sequence>
<dbReference type="EMBL" id="CM042048">
    <property type="protein sequence ID" value="KAI3759139.1"/>
    <property type="molecule type" value="Genomic_DNA"/>
</dbReference>
<comment type="caution">
    <text evidence="1">The sequence shown here is derived from an EMBL/GenBank/DDBJ whole genome shotgun (WGS) entry which is preliminary data.</text>
</comment>
<reference evidence="1 2" key="2">
    <citation type="journal article" date="2022" name="Mol. Ecol. Resour.">
        <title>The genomes of chicory, endive, great burdock and yacon provide insights into Asteraceae paleo-polyploidization history and plant inulin production.</title>
        <authorList>
            <person name="Fan W."/>
            <person name="Wang S."/>
            <person name="Wang H."/>
            <person name="Wang A."/>
            <person name="Jiang F."/>
            <person name="Liu H."/>
            <person name="Zhao H."/>
            <person name="Xu D."/>
            <person name="Zhang Y."/>
        </authorList>
    </citation>
    <scope>NUCLEOTIDE SEQUENCE [LARGE SCALE GENOMIC DNA]</scope>
    <source>
        <strain evidence="2">cv. Niubang</strain>
    </source>
</reference>
<dbReference type="Proteomes" id="UP001055879">
    <property type="component" value="Linkage Group LG02"/>
</dbReference>
<evidence type="ECO:0000313" key="2">
    <source>
        <dbReference type="Proteomes" id="UP001055879"/>
    </source>
</evidence>
<gene>
    <name evidence="1" type="ORF">L6452_06714</name>
</gene>
<name>A0ACB9EJN5_ARCLA</name>
<proteinExistence type="predicted"/>
<accession>A0ACB9EJN5</accession>
<keyword evidence="2" id="KW-1185">Reference proteome</keyword>
<protein>
    <submittedName>
        <fullName evidence="1">Uncharacterized protein</fullName>
    </submittedName>
</protein>
<evidence type="ECO:0000313" key="1">
    <source>
        <dbReference type="EMBL" id="KAI3759139.1"/>
    </source>
</evidence>